<dbReference type="InterPro" id="IPR011333">
    <property type="entry name" value="SKP1/BTB/POZ_sf"/>
</dbReference>
<feature type="compositionally biased region" description="Basic and acidic residues" evidence="1">
    <location>
        <begin position="342"/>
        <end position="352"/>
    </location>
</feature>
<dbReference type="InParanoid" id="A0A067MUY5"/>
<organism evidence="3 4">
    <name type="scientific">Botryobasidium botryosum (strain FD-172 SS1)</name>
    <dbReference type="NCBI Taxonomy" id="930990"/>
    <lineage>
        <taxon>Eukaryota</taxon>
        <taxon>Fungi</taxon>
        <taxon>Dikarya</taxon>
        <taxon>Basidiomycota</taxon>
        <taxon>Agaricomycotina</taxon>
        <taxon>Agaricomycetes</taxon>
        <taxon>Cantharellales</taxon>
        <taxon>Botryobasidiaceae</taxon>
        <taxon>Botryobasidium</taxon>
    </lineage>
</organism>
<evidence type="ECO:0000256" key="1">
    <source>
        <dbReference type="SAM" id="MobiDB-lite"/>
    </source>
</evidence>
<name>A0A067MUY5_BOTB1</name>
<feature type="region of interest" description="Disordered" evidence="1">
    <location>
        <begin position="329"/>
        <end position="352"/>
    </location>
</feature>
<dbReference type="STRING" id="930990.A0A067MUY5"/>
<dbReference type="EMBL" id="KL198019">
    <property type="protein sequence ID" value="KDQ19404.1"/>
    <property type="molecule type" value="Genomic_DNA"/>
</dbReference>
<evidence type="ECO:0000313" key="4">
    <source>
        <dbReference type="Proteomes" id="UP000027195"/>
    </source>
</evidence>
<dbReference type="PROSITE" id="PS50097">
    <property type="entry name" value="BTB"/>
    <property type="match status" value="1"/>
</dbReference>
<feature type="region of interest" description="Disordered" evidence="1">
    <location>
        <begin position="291"/>
        <end position="317"/>
    </location>
</feature>
<gene>
    <name evidence="3" type="ORF">BOTBODRAFT_51819</name>
</gene>
<protein>
    <recommendedName>
        <fullName evidence="2">BTB domain-containing protein</fullName>
    </recommendedName>
</protein>
<feature type="region of interest" description="Disordered" evidence="1">
    <location>
        <begin position="1"/>
        <end position="39"/>
    </location>
</feature>
<sequence length="352" mass="39045">MSRVLNRRPVPAPLQPQVDHSQGGDTQTHTPSSSGSYVHYSGPTRHKRYYFDDGNVVIRAQDTLFKVHRYHFAQSPVFSDLLEGTVDQGRTDSDPIFLHDETAERFESMLAVLYMPVAEVHTESGRTIMQSVRHLSNVLKMAEKWVFPRLRTFAVTQLERLPIDPVTRIELSRKYDITSWLFRAYLSLCVRTDAITVGEAERLEMDTALKIWALREEMFKWGVRNREDPPTVKREELVKEGILRAWPAATEGSFSDPVATPLPRFDEEENEEGFVFIFPPAAGYAGAGGGNTSAGSGGGAGNRTGGSGGSGGYPSSYYSSQYPSPALSVSGGMYADPLRTPTVDKMRFPRGG</sequence>
<reference evidence="4" key="1">
    <citation type="journal article" date="2014" name="Proc. Natl. Acad. Sci. U.S.A.">
        <title>Extensive sampling of basidiomycete genomes demonstrates inadequacy of the white-rot/brown-rot paradigm for wood decay fungi.</title>
        <authorList>
            <person name="Riley R."/>
            <person name="Salamov A.A."/>
            <person name="Brown D.W."/>
            <person name="Nagy L.G."/>
            <person name="Floudas D."/>
            <person name="Held B.W."/>
            <person name="Levasseur A."/>
            <person name="Lombard V."/>
            <person name="Morin E."/>
            <person name="Otillar R."/>
            <person name="Lindquist E.A."/>
            <person name="Sun H."/>
            <person name="LaButti K.M."/>
            <person name="Schmutz J."/>
            <person name="Jabbour D."/>
            <person name="Luo H."/>
            <person name="Baker S.E."/>
            <person name="Pisabarro A.G."/>
            <person name="Walton J.D."/>
            <person name="Blanchette R.A."/>
            <person name="Henrissat B."/>
            <person name="Martin F."/>
            <person name="Cullen D."/>
            <person name="Hibbett D.S."/>
            <person name="Grigoriev I.V."/>
        </authorList>
    </citation>
    <scope>NUCLEOTIDE SEQUENCE [LARGE SCALE GENOMIC DNA]</scope>
    <source>
        <strain evidence="4">FD-172 SS1</strain>
    </source>
</reference>
<feature type="compositionally biased region" description="Polar residues" evidence="1">
    <location>
        <begin position="18"/>
        <end position="36"/>
    </location>
</feature>
<dbReference type="SUPFAM" id="SSF54695">
    <property type="entry name" value="POZ domain"/>
    <property type="match status" value="1"/>
</dbReference>
<evidence type="ECO:0000259" key="2">
    <source>
        <dbReference type="PROSITE" id="PS50097"/>
    </source>
</evidence>
<proteinExistence type="predicted"/>
<feature type="domain" description="BTB" evidence="2">
    <location>
        <begin position="54"/>
        <end position="122"/>
    </location>
</feature>
<keyword evidence="4" id="KW-1185">Reference proteome</keyword>
<dbReference type="Pfam" id="PF00651">
    <property type="entry name" value="BTB"/>
    <property type="match status" value="1"/>
</dbReference>
<dbReference type="Proteomes" id="UP000027195">
    <property type="component" value="Unassembled WGS sequence"/>
</dbReference>
<feature type="compositionally biased region" description="Gly residues" evidence="1">
    <location>
        <begin position="291"/>
        <end position="312"/>
    </location>
</feature>
<dbReference type="OrthoDB" id="2367075at2759"/>
<dbReference type="Gene3D" id="3.30.710.10">
    <property type="entry name" value="Potassium Channel Kv1.1, Chain A"/>
    <property type="match status" value="1"/>
</dbReference>
<dbReference type="InterPro" id="IPR000210">
    <property type="entry name" value="BTB/POZ_dom"/>
</dbReference>
<dbReference type="CDD" id="cd18186">
    <property type="entry name" value="BTB_POZ_ZBTB_KLHL-like"/>
    <property type="match status" value="1"/>
</dbReference>
<dbReference type="AlphaFoldDB" id="A0A067MUY5"/>
<accession>A0A067MUY5</accession>
<dbReference type="HOGENOM" id="CLU_787534_0_0_1"/>
<evidence type="ECO:0000313" key="3">
    <source>
        <dbReference type="EMBL" id="KDQ19404.1"/>
    </source>
</evidence>